<protein>
    <submittedName>
        <fullName evidence="3">Uncharacterized protein</fullName>
    </submittedName>
</protein>
<feature type="compositionally biased region" description="Acidic residues" evidence="2">
    <location>
        <begin position="69"/>
        <end position="80"/>
    </location>
</feature>
<reference evidence="3 4" key="1">
    <citation type="journal article" date="2012" name="Genome Biol.">
        <title>Genome and low-iron response of an oceanic diatom adapted to chronic iron limitation.</title>
        <authorList>
            <person name="Lommer M."/>
            <person name="Specht M."/>
            <person name="Roy A.S."/>
            <person name="Kraemer L."/>
            <person name="Andreson R."/>
            <person name="Gutowska M.A."/>
            <person name="Wolf J."/>
            <person name="Bergner S.V."/>
            <person name="Schilhabel M.B."/>
            <person name="Klostermeier U.C."/>
            <person name="Beiko R.G."/>
            <person name="Rosenstiel P."/>
            <person name="Hippler M."/>
            <person name="Laroche J."/>
        </authorList>
    </citation>
    <scope>NUCLEOTIDE SEQUENCE [LARGE SCALE GENOMIC DNA]</scope>
    <source>
        <strain evidence="3 4">CCMP1005</strain>
    </source>
</reference>
<dbReference type="Gene3D" id="1.10.287.1490">
    <property type="match status" value="1"/>
</dbReference>
<feature type="coiled-coil region" evidence="1">
    <location>
        <begin position="422"/>
        <end position="449"/>
    </location>
</feature>
<evidence type="ECO:0000256" key="2">
    <source>
        <dbReference type="SAM" id="MobiDB-lite"/>
    </source>
</evidence>
<dbReference type="AlphaFoldDB" id="K0R517"/>
<accession>K0R517</accession>
<feature type="region of interest" description="Disordered" evidence="2">
    <location>
        <begin position="1"/>
        <end position="87"/>
    </location>
</feature>
<dbReference type="EMBL" id="AGNL01046669">
    <property type="protein sequence ID" value="EJK47740.1"/>
    <property type="molecule type" value="Genomic_DNA"/>
</dbReference>
<dbReference type="OMA" id="GHESNTP"/>
<feature type="compositionally biased region" description="Basic and acidic residues" evidence="2">
    <location>
        <begin position="276"/>
        <end position="294"/>
    </location>
</feature>
<feature type="region of interest" description="Disordered" evidence="2">
    <location>
        <begin position="105"/>
        <end position="124"/>
    </location>
</feature>
<sequence>MNRGDSASGADRQRFPASSSDDETTFTVATVLGRRVDQNPFRKPPTTDDSLAADRGVMQLRATASLVDSSDDESEAEEGDPMGRRHSASRFNSVYNELAANKHQSLPASFAKRKRTQTAGRSRVETLSSTLKTLAGGISGLSWDEADYRRRKQRPLVDIDINAGVPHIGRSLSLRDEIQPVQDQTQLCSELTRRLKRAEDENLLLRQENKMTGHYKRLLRIAEEATQTDVDAANERAESLSCELEDARRENASVQCELNAVRQVKDEALRQLQDTRAADGDSGLREDSTIRNGEDQKQLEALERKLGLREKELALSKETAERSVIAAETLAKSLDAANEERANKVEEINELRAEVLSLKEDKENLKLQVSHRQNDVEKLEKEVTRLKHDHSIRTRGLAEELQQARGDLASANSHIAETRSIIQAFVKENNALREAKEKYEATLRQLEDDWEQEKLYLRDQNKSSNVDDSSDSIPGTDLDQINTYGAEDLSGDSSSCIHMPAAAPDSSSKQLCFRATPREGTCRVCGRACASGVSVRECQCRNQDCKIWAHTSCLVNRKSVTKSLAFPGTPIPPERVILCRDGSFCK</sequence>
<evidence type="ECO:0000313" key="4">
    <source>
        <dbReference type="Proteomes" id="UP000266841"/>
    </source>
</evidence>
<dbReference type="Proteomes" id="UP000266841">
    <property type="component" value="Unassembled WGS sequence"/>
</dbReference>
<proteinExistence type="predicted"/>
<feature type="region of interest" description="Disordered" evidence="2">
    <location>
        <begin position="273"/>
        <end position="294"/>
    </location>
</feature>
<evidence type="ECO:0000256" key="1">
    <source>
        <dbReference type="SAM" id="Coils"/>
    </source>
</evidence>
<name>K0R517_THAOC</name>
<evidence type="ECO:0000313" key="3">
    <source>
        <dbReference type="EMBL" id="EJK47740.1"/>
    </source>
</evidence>
<keyword evidence="1" id="KW-0175">Coiled coil</keyword>
<feature type="coiled-coil region" evidence="1">
    <location>
        <begin position="327"/>
        <end position="389"/>
    </location>
</feature>
<organism evidence="3 4">
    <name type="scientific">Thalassiosira oceanica</name>
    <name type="common">Marine diatom</name>
    <dbReference type="NCBI Taxonomy" id="159749"/>
    <lineage>
        <taxon>Eukaryota</taxon>
        <taxon>Sar</taxon>
        <taxon>Stramenopiles</taxon>
        <taxon>Ochrophyta</taxon>
        <taxon>Bacillariophyta</taxon>
        <taxon>Coscinodiscophyceae</taxon>
        <taxon>Thalassiosirophycidae</taxon>
        <taxon>Thalassiosirales</taxon>
        <taxon>Thalassiosiraceae</taxon>
        <taxon>Thalassiosira</taxon>
    </lineage>
</organism>
<gene>
    <name evidence="3" type="ORF">THAOC_33523</name>
</gene>
<feature type="region of interest" description="Disordered" evidence="2">
    <location>
        <begin position="461"/>
        <end position="484"/>
    </location>
</feature>
<comment type="caution">
    <text evidence="3">The sequence shown here is derived from an EMBL/GenBank/DDBJ whole genome shotgun (WGS) entry which is preliminary data.</text>
</comment>
<keyword evidence="4" id="KW-1185">Reference proteome</keyword>